<feature type="transmembrane region" description="Helical" evidence="5">
    <location>
        <begin position="38"/>
        <end position="58"/>
    </location>
</feature>
<dbReference type="Pfam" id="PF07690">
    <property type="entry name" value="MFS_1"/>
    <property type="match status" value="1"/>
</dbReference>
<evidence type="ECO:0000313" key="7">
    <source>
        <dbReference type="RefSeq" id="XP_014661555.1"/>
    </source>
</evidence>
<dbReference type="InterPro" id="IPR049680">
    <property type="entry name" value="FLVCR1-2_SLC49-like"/>
</dbReference>
<accession>A0ABM1DNN4</accession>
<dbReference type="Gene3D" id="1.20.1250.20">
    <property type="entry name" value="MFS general substrate transporter like domains"/>
    <property type="match status" value="2"/>
</dbReference>
<feature type="transmembrane region" description="Helical" evidence="5">
    <location>
        <begin position="78"/>
        <end position="98"/>
    </location>
</feature>
<proteinExistence type="predicted"/>
<organism evidence="6 7">
    <name type="scientific">Priapulus caudatus</name>
    <name type="common">Priapulid worm</name>
    <dbReference type="NCBI Taxonomy" id="37621"/>
    <lineage>
        <taxon>Eukaryota</taxon>
        <taxon>Metazoa</taxon>
        <taxon>Ecdysozoa</taxon>
        <taxon>Scalidophora</taxon>
        <taxon>Priapulida</taxon>
        <taxon>Priapulimorpha</taxon>
        <taxon>Priapulimorphida</taxon>
        <taxon>Priapulidae</taxon>
        <taxon>Priapulus</taxon>
    </lineage>
</organism>
<reference evidence="7" key="1">
    <citation type="submission" date="2025-08" db="UniProtKB">
        <authorList>
            <consortium name="RefSeq"/>
        </authorList>
    </citation>
    <scope>IDENTIFICATION</scope>
</reference>
<comment type="subcellular location">
    <subcellularLocation>
        <location evidence="1">Membrane</location>
        <topology evidence="1">Multi-pass membrane protein</topology>
    </subcellularLocation>
</comment>
<evidence type="ECO:0000313" key="6">
    <source>
        <dbReference type="Proteomes" id="UP000695022"/>
    </source>
</evidence>
<dbReference type="InterPro" id="IPR036259">
    <property type="entry name" value="MFS_trans_sf"/>
</dbReference>
<keyword evidence="3 5" id="KW-1133">Transmembrane helix</keyword>
<dbReference type="GeneID" id="106804745"/>
<evidence type="ECO:0000256" key="1">
    <source>
        <dbReference type="ARBA" id="ARBA00004141"/>
    </source>
</evidence>
<dbReference type="Proteomes" id="UP000695022">
    <property type="component" value="Unplaced"/>
</dbReference>
<dbReference type="SUPFAM" id="SSF103473">
    <property type="entry name" value="MFS general substrate transporter"/>
    <property type="match status" value="1"/>
</dbReference>
<feature type="transmembrane region" description="Helical" evidence="5">
    <location>
        <begin position="387"/>
        <end position="406"/>
    </location>
</feature>
<dbReference type="RefSeq" id="XP_014661555.1">
    <property type="nucleotide sequence ID" value="XM_014806069.1"/>
</dbReference>
<dbReference type="PANTHER" id="PTHR10924:SF6">
    <property type="entry name" value="SOLUTE CARRIER FAMILY 49 MEMBER A3"/>
    <property type="match status" value="1"/>
</dbReference>
<keyword evidence="6" id="KW-1185">Reference proteome</keyword>
<feature type="transmembrane region" description="Helical" evidence="5">
    <location>
        <begin position="255"/>
        <end position="277"/>
    </location>
</feature>
<name>A0ABM1DNN4_PRICU</name>
<dbReference type="PANTHER" id="PTHR10924">
    <property type="entry name" value="MAJOR FACILITATOR SUPERFAMILY PROTEIN-RELATED"/>
    <property type="match status" value="1"/>
</dbReference>
<feature type="transmembrane region" description="Helical" evidence="5">
    <location>
        <begin position="435"/>
        <end position="455"/>
    </location>
</feature>
<evidence type="ECO:0000256" key="5">
    <source>
        <dbReference type="SAM" id="Phobius"/>
    </source>
</evidence>
<feature type="transmembrane region" description="Helical" evidence="5">
    <location>
        <begin position="289"/>
        <end position="312"/>
    </location>
</feature>
<feature type="transmembrane region" description="Helical" evidence="5">
    <location>
        <begin position="324"/>
        <end position="343"/>
    </location>
</feature>
<dbReference type="InterPro" id="IPR011701">
    <property type="entry name" value="MFS"/>
</dbReference>
<sequence>MALRGEHDEENCENLVPAVRLYTSINDESQYTVYKWRWFVLATLTLIAASNGMIWLSMSTVANYAADYYDVSLEAINWLSIVYFITTVILGIPAIYMLEHCGLRASILAAAWLNALGQLVRVLSQYDDRIKFPLMMGGQTISSFAQPLILFMPAKLAAVWFPDGQRTLATTIGSLGQTLGMLAATTISPPIVSHHSHIPLLNDIIIGPAVLAVVMATFGVCSSTPPTAPSGGAEEEGHTQSIITGIKQVMVDKMYLLLVFISGAGFAVFCAILTLMTQFLCPQGYSDEFAGWCSALMIIFGFIGSVIVGIIVDKTKLYAEITKTALALTSITLSIFVVFSLQYNQEIPLAILASLVGIAALPVYPLVQEMAVEMTYPVHEAISVGILNISCCIQSAVVVVLLPLLAKPLSSAAMSHETCSTNPHSGGVTAFDQTAPVLALSAFAALSSILTIVGLRPRYHRMEMEHRDKVEE</sequence>
<protein>
    <submittedName>
        <fullName evidence="7">Major facilitator superfamily domain-containing protein 7-a-like</fullName>
    </submittedName>
</protein>
<gene>
    <name evidence="7" type="primary">LOC106804745</name>
</gene>
<feature type="transmembrane region" description="Helical" evidence="5">
    <location>
        <begin position="349"/>
        <end position="367"/>
    </location>
</feature>
<evidence type="ECO:0000256" key="4">
    <source>
        <dbReference type="ARBA" id="ARBA00023136"/>
    </source>
</evidence>
<evidence type="ECO:0000256" key="3">
    <source>
        <dbReference type="ARBA" id="ARBA00022989"/>
    </source>
</evidence>
<keyword evidence="4 5" id="KW-0472">Membrane</keyword>
<evidence type="ECO:0000256" key="2">
    <source>
        <dbReference type="ARBA" id="ARBA00022692"/>
    </source>
</evidence>
<keyword evidence="2 5" id="KW-0812">Transmembrane</keyword>